<keyword evidence="3" id="KW-1185">Reference proteome</keyword>
<name>A0A7Z0WQK3_9PSEU</name>
<feature type="transmembrane region" description="Helical" evidence="1">
    <location>
        <begin position="220"/>
        <end position="242"/>
    </location>
</feature>
<protein>
    <submittedName>
        <fullName evidence="2">DUF389 domain-containing protein</fullName>
    </submittedName>
</protein>
<evidence type="ECO:0000256" key="1">
    <source>
        <dbReference type="SAM" id="Phobius"/>
    </source>
</evidence>
<feature type="transmembrane region" description="Helical" evidence="1">
    <location>
        <begin position="178"/>
        <end position="199"/>
    </location>
</feature>
<proteinExistence type="predicted"/>
<accession>A0A7Z0WQK3</accession>
<dbReference type="Pfam" id="PF04087">
    <property type="entry name" value="DUF389"/>
    <property type="match status" value="1"/>
</dbReference>
<feature type="transmembrane region" description="Helical" evidence="1">
    <location>
        <begin position="47"/>
        <end position="69"/>
    </location>
</feature>
<keyword evidence="1" id="KW-1133">Transmembrane helix</keyword>
<dbReference type="PANTHER" id="PTHR20992:SF9">
    <property type="entry name" value="AT15442P-RELATED"/>
    <property type="match status" value="1"/>
</dbReference>
<gene>
    <name evidence="2" type="ORF">BLA60_12350</name>
</gene>
<feature type="transmembrane region" description="Helical" evidence="1">
    <location>
        <begin position="76"/>
        <end position="100"/>
    </location>
</feature>
<feature type="transmembrane region" description="Helical" evidence="1">
    <location>
        <begin position="22"/>
        <end position="41"/>
    </location>
</feature>
<dbReference type="EMBL" id="MSIF01000004">
    <property type="protein sequence ID" value="OLF11786.1"/>
    <property type="molecule type" value="Genomic_DNA"/>
</dbReference>
<dbReference type="Proteomes" id="UP000185696">
    <property type="component" value="Unassembled WGS sequence"/>
</dbReference>
<dbReference type="AlphaFoldDB" id="A0A7Z0WQK3"/>
<keyword evidence="1" id="KW-0472">Membrane</keyword>
<evidence type="ECO:0000313" key="2">
    <source>
        <dbReference type="EMBL" id="OLF11786.1"/>
    </source>
</evidence>
<sequence>MSVSDLDTTARKLFLRESVHRSAFWVLLVLSSVISAAGVVGDSVATVIGAMIVAPLMTPILGTALAAVLALRRQVVVNLLVVVGGAVAVVAIAYLLGLVVPEPVVADTNSQVAARVSPKLIDLLAALATGVVGAFALMRADLSDALPGVAIAISLVPPLSVVGLTLESGAVDEALGAALLFATNVAAIIATGVAVLLGFHVRELAGEAGWRLGRFGARTIAMVTGVVLLVSVPLGVGTYHVFQQVRTVSRAQTPLDHWAEQRSWRIADLRFDNGVLQVTATGPPPAPDTTSLRQALRDAGLDDLTVRLTLIHSDLHEVSTR</sequence>
<reference evidence="2 3" key="1">
    <citation type="submission" date="2016-12" db="EMBL/GenBank/DDBJ databases">
        <title>The draft genome sequence of Actinophytocola xinjiangensis.</title>
        <authorList>
            <person name="Wang W."/>
            <person name="Yuan L."/>
        </authorList>
    </citation>
    <scope>NUCLEOTIDE SEQUENCE [LARGE SCALE GENOMIC DNA]</scope>
    <source>
        <strain evidence="2 3">CGMCC 4.4663</strain>
    </source>
</reference>
<feature type="transmembrane region" description="Helical" evidence="1">
    <location>
        <begin position="145"/>
        <end position="166"/>
    </location>
</feature>
<dbReference type="InterPro" id="IPR005240">
    <property type="entry name" value="DUF389"/>
</dbReference>
<keyword evidence="1" id="KW-0812">Transmembrane</keyword>
<comment type="caution">
    <text evidence="2">The sequence shown here is derived from an EMBL/GenBank/DDBJ whole genome shotgun (WGS) entry which is preliminary data.</text>
</comment>
<organism evidence="2 3">
    <name type="scientific">Actinophytocola xinjiangensis</name>
    <dbReference type="NCBI Taxonomy" id="485602"/>
    <lineage>
        <taxon>Bacteria</taxon>
        <taxon>Bacillati</taxon>
        <taxon>Actinomycetota</taxon>
        <taxon>Actinomycetes</taxon>
        <taxon>Pseudonocardiales</taxon>
        <taxon>Pseudonocardiaceae</taxon>
    </lineage>
</organism>
<evidence type="ECO:0000313" key="3">
    <source>
        <dbReference type="Proteomes" id="UP000185696"/>
    </source>
</evidence>
<feature type="transmembrane region" description="Helical" evidence="1">
    <location>
        <begin position="120"/>
        <end position="138"/>
    </location>
</feature>
<dbReference type="PANTHER" id="PTHR20992">
    <property type="entry name" value="AT15442P-RELATED"/>
    <property type="match status" value="1"/>
</dbReference>